<feature type="coiled-coil region" evidence="1">
    <location>
        <begin position="155"/>
        <end position="187"/>
    </location>
</feature>
<evidence type="ECO:0000259" key="3">
    <source>
        <dbReference type="PROSITE" id="PS50887"/>
    </source>
</evidence>
<dbReference type="InterPro" id="IPR000160">
    <property type="entry name" value="GGDEF_dom"/>
</dbReference>
<feature type="domain" description="GGDEF" evidence="3">
    <location>
        <begin position="388"/>
        <end position="524"/>
    </location>
</feature>
<organism evidence="4 5">
    <name type="scientific">Deinococcus budaensis</name>
    <dbReference type="NCBI Taxonomy" id="1665626"/>
    <lineage>
        <taxon>Bacteria</taxon>
        <taxon>Thermotogati</taxon>
        <taxon>Deinococcota</taxon>
        <taxon>Deinococci</taxon>
        <taxon>Deinococcales</taxon>
        <taxon>Deinococcaceae</taxon>
        <taxon>Deinococcus</taxon>
    </lineage>
</organism>
<dbReference type="NCBIfam" id="TIGR00254">
    <property type="entry name" value="GGDEF"/>
    <property type="match status" value="1"/>
</dbReference>
<dbReference type="InterPro" id="IPR003018">
    <property type="entry name" value="GAF"/>
</dbReference>
<feature type="region of interest" description="Disordered" evidence="2">
    <location>
        <begin position="512"/>
        <end position="531"/>
    </location>
</feature>
<keyword evidence="5" id="KW-1185">Reference proteome</keyword>
<dbReference type="PANTHER" id="PTHR43102:SF2">
    <property type="entry name" value="GAF DOMAIN-CONTAINING PROTEIN"/>
    <property type="match status" value="1"/>
</dbReference>
<evidence type="ECO:0000313" key="5">
    <source>
        <dbReference type="Proteomes" id="UP000525389"/>
    </source>
</evidence>
<dbReference type="Gene3D" id="3.30.70.270">
    <property type="match status" value="1"/>
</dbReference>
<dbReference type="Pfam" id="PF01590">
    <property type="entry name" value="GAF"/>
    <property type="match status" value="1"/>
</dbReference>
<accession>A0A7W8GEJ7</accession>
<protein>
    <submittedName>
        <fullName evidence="4">Diguanylate cyclase (GGDEF)-like protein</fullName>
    </submittedName>
</protein>
<keyword evidence="1" id="KW-0175">Coiled coil</keyword>
<dbReference type="EMBL" id="JACHFN010000004">
    <property type="protein sequence ID" value="MBB5234043.1"/>
    <property type="molecule type" value="Genomic_DNA"/>
</dbReference>
<dbReference type="InterPro" id="IPR043128">
    <property type="entry name" value="Rev_trsase/Diguanyl_cyclase"/>
</dbReference>
<evidence type="ECO:0000256" key="2">
    <source>
        <dbReference type="SAM" id="MobiDB-lite"/>
    </source>
</evidence>
<proteinExistence type="predicted"/>
<sequence>MNALIPADELRRLEALARYSDLSSLPQEAFTRLATLAAQLFRVPIALVNFVAEDSTLSQACVGVDLTRLDRQVSFCAHAILQADVMVVPDARLDPRFSDNPLVGAPGGFRFYAGAPLTTADGHNIGTLCVLDTAPRAEVTDTEREALRNLAALAVDELELRRQTAVLEREALARDQLLAELRRVTRRSEALLAISSLLDLDLLPGELARHAAEQVVPLCGLDWAGLGILQGDALQVTPVWQAPGLSPELAPLLARPMPRGRGATWAVLEQGEVRFVDDYPALPSARPDLVAGGVRGAAWIPLGTFPDLGGGPETDLRYVLVAVRTRPAVWNAADRALLEAAGRSVAGGLHRRAHLDSVQRDAFHDPVTGVHNRRAFEQALAARIAGSAPFALTVLDLDGFKGVNDTQGHTQGDTLLRMFGQTLLAGVTPRGQTYRLGGDEFAVLLDSDGEQDRLLVEDQALEPVDQAVAAVRGAGFDLSGASVGVALWPHDASSGKALLHLADQRMYVHKRRRAGRQTPQPGAAPMATPVH</sequence>
<dbReference type="AlphaFoldDB" id="A0A7W8GEJ7"/>
<dbReference type="PANTHER" id="PTHR43102">
    <property type="entry name" value="SLR1143 PROTEIN"/>
    <property type="match status" value="1"/>
</dbReference>
<comment type="caution">
    <text evidence="4">The sequence shown here is derived from an EMBL/GenBank/DDBJ whole genome shotgun (WGS) entry which is preliminary data.</text>
</comment>
<gene>
    <name evidence="4" type="ORF">HNQ09_001481</name>
</gene>
<dbReference type="Pfam" id="PF00990">
    <property type="entry name" value="GGDEF"/>
    <property type="match status" value="1"/>
</dbReference>
<dbReference type="RefSeq" id="WP_184027350.1">
    <property type="nucleotide sequence ID" value="NZ_JACHFN010000004.1"/>
</dbReference>
<reference evidence="4 5" key="1">
    <citation type="submission" date="2020-08" db="EMBL/GenBank/DDBJ databases">
        <title>Genomic Encyclopedia of Type Strains, Phase IV (KMG-IV): sequencing the most valuable type-strain genomes for metagenomic binning, comparative biology and taxonomic classification.</title>
        <authorList>
            <person name="Goeker M."/>
        </authorList>
    </citation>
    <scope>NUCLEOTIDE SEQUENCE [LARGE SCALE GENOMIC DNA]</scope>
    <source>
        <strain evidence="4 5">DSM 101791</strain>
    </source>
</reference>
<dbReference type="SMART" id="SM00065">
    <property type="entry name" value="GAF"/>
    <property type="match status" value="2"/>
</dbReference>
<dbReference type="InterPro" id="IPR029787">
    <property type="entry name" value="Nucleotide_cyclase"/>
</dbReference>
<dbReference type="CDD" id="cd01949">
    <property type="entry name" value="GGDEF"/>
    <property type="match status" value="1"/>
</dbReference>
<name>A0A7W8GEJ7_9DEIO</name>
<dbReference type="SUPFAM" id="SSF55073">
    <property type="entry name" value="Nucleotide cyclase"/>
    <property type="match status" value="1"/>
</dbReference>
<dbReference type="InterPro" id="IPR029016">
    <property type="entry name" value="GAF-like_dom_sf"/>
</dbReference>
<evidence type="ECO:0000256" key="1">
    <source>
        <dbReference type="SAM" id="Coils"/>
    </source>
</evidence>
<dbReference type="SMART" id="SM00267">
    <property type="entry name" value="GGDEF"/>
    <property type="match status" value="1"/>
</dbReference>
<evidence type="ECO:0000313" key="4">
    <source>
        <dbReference type="EMBL" id="MBB5234043.1"/>
    </source>
</evidence>
<dbReference type="SUPFAM" id="SSF55781">
    <property type="entry name" value="GAF domain-like"/>
    <property type="match status" value="2"/>
</dbReference>
<dbReference type="Gene3D" id="3.30.450.40">
    <property type="match status" value="2"/>
</dbReference>
<dbReference type="Proteomes" id="UP000525389">
    <property type="component" value="Unassembled WGS sequence"/>
</dbReference>
<dbReference type="PROSITE" id="PS50887">
    <property type="entry name" value="GGDEF"/>
    <property type="match status" value="1"/>
</dbReference>